<dbReference type="STRING" id="290512.Paes_0300"/>
<accession>B4S4A9</accession>
<dbReference type="KEGG" id="paa:Paes_0300"/>
<proteinExistence type="predicted"/>
<name>B4S4A9_PROA2</name>
<dbReference type="SUPFAM" id="SSF51182">
    <property type="entry name" value="RmlC-like cupins"/>
    <property type="match status" value="1"/>
</dbReference>
<feature type="domain" description="Cupin type-2" evidence="2">
    <location>
        <begin position="58"/>
        <end position="127"/>
    </location>
</feature>
<dbReference type="Proteomes" id="UP000002725">
    <property type="component" value="Chromosome"/>
</dbReference>
<dbReference type="RefSeq" id="WP_012504894.1">
    <property type="nucleotide sequence ID" value="NC_011059.1"/>
</dbReference>
<dbReference type="AlphaFoldDB" id="B4S4A9"/>
<sequence length="152" mass="16440">MKKFLLPFLIGLLSATPVSAHSSDAETTVDVIAKTTKSWNGKQLPSYLSGTPEITILRITIPPGISLPLHIHPVINAGVMMQGALTVFTEDEQILHLKAGDPIVEVVDTWHYGKNEGSEPVVLIMFYAGREGTPITVVDTLSADASAKYQEE</sequence>
<evidence type="ECO:0000313" key="3">
    <source>
        <dbReference type="EMBL" id="ACF45357.1"/>
    </source>
</evidence>
<feature type="signal peptide" evidence="1">
    <location>
        <begin position="1"/>
        <end position="20"/>
    </location>
</feature>
<dbReference type="InterPro" id="IPR014710">
    <property type="entry name" value="RmlC-like_jellyroll"/>
</dbReference>
<dbReference type="InterPro" id="IPR011051">
    <property type="entry name" value="RmlC_Cupin_sf"/>
</dbReference>
<reference evidence="3" key="1">
    <citation type="submission" date="2008-06" db="EMBL/GenBank/DDBJ databases">
        <title>Complete sequence of chromosome of Prosthecochloris aestuarii DSM 271.</title>
        <authorList>
            <consortium name="US DOE Joint Genome Institute"/>
            <person name="Lucas S."/>
            <person name="Copeland A."/>
            <person name="Lapidus A."/>
            <person name="Glavina del Rio T."/>
            <person name="Dalin E."/>
            <person name="Tice H."/>
            <person name="Bruce D."/>
            <person name="Goodwin L."/>
            <person name="Pitluck S."/>
            <person name="Schmutz J."/>
            <person name="Larimer F."/>
            <person name="Land M."/>
            <person name="Hauser L."/>
            <person name="Kyrpides N."/>
            <person name="Anderson I."/>
            <person name="Liu Z."/>
            <person name="Li T."/>
            <person name="Zhao F."/>
            <person name="Overmann J."/>
            <person name="Bryant D.A."/>
            <person name="Richardson P."/>
        </authorList>
    </citation>
    <scope>NUCLEOTIDE SEQUENCE [LARGE SCALE GENOMIC DNA]</scope>
    <source>
        <strain evidence="3">DSM 271</strain>
    </source>
</reference>
<keyword evidence="1" id="KW-0732">Signal</keyword>
<keyword evidence="4" id="KW-1185">Reference proteome</keyword>
<dbReference type="Gene3D" id="2.60.120.10">
    <property type="entry name" value="Jelly Rolls"/>
    <property type="match status" value="1"/>
</dbReference>
<dbReference type="InterPro" id="IPR047142">
    <property type="entry name" value="OryJ/VirC-like"/>
</dbReference>
<organism evidence="3 4">
    <name type="scientific">Prosthecochloris aestuarii (strain DSM 271 / SK 413)</name>
    <dbReference type="NCBI Taxonomy" id="290512"/>
    <lineage>
        <taxon>Bacteria</taxon>
        <taxon>Pseudomonadati</taxon>
        <taxon>Chlorobiota</taxon>
        <taxon>Chlorobiia</taxon>
        <taxon>Chlorobiales</taxon>
        <taxon>Chlorobiaceae</taxon>
        <taxon>Prosthecochloris</taxon>
    </lineage>
</organism>
<evidence type="ECO:0000259" key="2">
    <source>
        <dbReference type="Pfam" id="PF07883"/>
    </source>
</evidence>
<dbReference type="HOGENOM" id="CLU_136176_1_0_10"/>
<dbReference type="CDD" id="cd02236">
    <property type="entry name" value="cupin_CV2614-like"/>
    <property type="match status" value="1"/>
</dbReference>
<dbReference type="InterPro" id="IPR013096">
    <property type="entry name" value="Cupin_2"/>
</dbReference>
<feature type="chain" id="PRO_5002822889" evidence="1">
    <location>
        <begin position="21"/>
        <end position="152"/>
    </location>
</feature>
<gene>
    <name evidence="3" type="ordered locus">Paes_0300</name>
</gene>
<dbReference type="eggNOG" id="COG1917">
    <property type="taxonomic scope" value="Bacteria"/>
</dbReference>
<dbReference type="Pfam" id="PF07883">
    <property type="entry name" value="Cupin_2"/>
    <property type="match status" value="1"/>
</dbReference>
<dbReference type="PANTHER" id="PTHR36156:SF2">
    <property type="entry name" value="CUPIN TYPE-2 DOMAIN-CONTAINING PROTEIN"/>
    <property type="match status" value="1"/>
</dbReference>
<dbReference type="PANTHER" id="PTHR36156">
    <property type="entry name" value="SLR2101 PROTEIN"/>
    <property type="match status" value="1"/>
</dbReference>
<dbReference type="EMBL" id="CP001108">
    <property type="protein sequence ID" value="ACF45357.1"/>
    <property type="molecule type" value="Genomic_DNA"/>
</dbReference>
<evidence type="ECO:0000313" key="4">
    <source>
        <dbReference type="Proteomes" id="UP000002725"/>
    </source>
</evidence>
<evidence type="ECO:0000256" key="1">
    <source>
        <dbReference type="SAM" id="SignalP"/>
    </source>
</evidence>
<protein>
    <submittedName>
        <fullName evidence="3">Cupin 2 conserved barrel domain protein</fullName>
    </submittedName>
</protein>